<evidence type="ECO:0000313" key="23">
    <source>
        <dbReference type="Proteomes" id="UP000886611"/>
    </source>
</evidence>
<evidence type="ECO:0000259" key="21">
    <source>
        <dbReference type="PROSITE" id="PS51675"/>
    </source>
</evidence>
<dbReference type="PROSITE" id="PS51675">
    <property type="entry name" value="SAM_MT_TRM10"/>
    <property type="match status" value="1"/>
</dbReference>
<comment type="catalytic activity">
    <reaction evidence="17">
        <text>adenosine(9) in tRNA + S-adenosyl-L-methionine = N(1)-methyladenosine(9) in tRNA + S-adenosyl-L-homocysteine + H(+)</text>
        <dbReference type="Rhea" id="RHEA:43148"/>
        <dbReference type="Rhea" id="RHEA-COMP:10363"/>
        <dbReference type="Rhea" id="RHEA-COMP:10364"/>
        <dbReference type="ChEBI" id="CHEBI:15378"/>
        <dbReference type="ChEBI" id="CHEBI:57856"/>
        <dbReference type="ChEBI" id="CHEBI:59789"/>
        <dbReference type="ChEBI" id="CHEBI:74411"/>
        <dbReference type="ChEBI" id="CHEBI:74491"/>
        <dbReference type="EC" id="2.1.1.218"/>
    </reaction>
</comment>
<sequence>MRFLKTQIFNILRRQCFRQEFLISSRQGIGPIVQTLQLLLLPSLRHRCLSTAQWIRWESSQSFKVNTEKVDLDIWKSLMKNEECKSTSPVPTEDAEEDAPLDATQELVQMWRESGRMVPENMTKEELQIFAELSTKSAKKKYLKYLAIKENNKKARKEKKKMKQEQVKLEAIENEPMEHPKNTFLLQFWQRSMDSLYNWRAAQALLFGQPLVFDMSYEHYMSRQELENTVFQLQECEGWNRKSNDPFHLYFCNLKVEGAYHKELKKRYKEAWDRLLITATEKTHVELFPRDKLVYLTADSPNVLRTFDHDKIYIVGSMVDKSIQKGLSLANAKRLKLATARLPLDEHLLWEAGAKNLTLDQMMRILLTIKDSNNWEEALNFVPKRKHDGFIKSKTQHEKEPIFKSHAIGRNQKPTAIQKPTFIKKRFEQTTVNPKERMKWWEEED</sequence>
<comment type="catalytic activity">
    <reaction evidence="18">
        <text>guanosine(9) in tRNA + S-adenosyl-L-methionine = N(1)-methylguanosine(9) in tRNA + S-adenosyl-L-homocysteine + H(+)</text>
        <dbReference type="Rhea" id="RHEA:43156"/>
        <dbReference type="Rhea" id="RHEA-COMP:10367"/>
        <dbReference type="Rhea" id="RHEA-COMP:10368"/>
        <dbReference type="ChEBI" id="CHEBI:15378"/>
        <dbReference type="ChEBI" id="CHEBI:57856"/>
        <dbReference type="ChEBI" id="CHEBI:59789"/>
        <dbReference type="ChEBI" id="CHEBI:73542"/>
        <dbReference type="ChEBI" id="CHEBI:74269"/>
        <dbReference type="EC" id="2.1.1.221"/>
    </reaction>
</comment>
<dbReference type="RefSeq" id="XP_039600761.1">
    <property type="nucleotide sequence ID" value="XM_039744827.1"/>
</dbReference>
<evidence type="ECO:0000256" key="12">
    <source>
        <dbReference type="ARBA" id="ARBA00029727"/>
    </source>
</evidence>
<evidence type="ECO:0000256" key="20">
    <source>
        <dbReference type="SAM" id="Coils"/>
    </source>
</evidence>
<evidence type="ECO:0000256" key="16">
    <source>
        <dbReference type="ARBA" id="ARBA00033019"/>
    </source>
</evidence>
<evidence type="ECO:0000256" key="3">
    <source>
        <dbReference type="ARBA" id="ARBA00012797"/>
    </source>
</evidence>
<dbReference type="AlphaFoldDB" id="A0A8X7WV78"/>
<dbReference type="EMBL" id="JAATIS010008602">
    <property type="protein sequence ID" value="KAG2456635.1"/>
    <property type="molecule type" value="Genomic_DNA"/>
</dbReference>
<dbReference type="GO" id="GO:0000049">
    <property type="term" value="F:tRNA binding"/>
    <property type="evidence" value="ECO:0007669"/>
    <property type="project" value="TreeGrafter"/>
</dbReference>
<feature type="domain" description="SAM-dependent MTase TRM10-type" evidence="21">
    <location>
        <begin position="197"/>
        <end position="389"/>
    </location>
</feature>
<dbReference type="CDD" id="cd18102">
    <property type="entry name" value="Trm10_MRRP1"/>
    <property type="match status" value="1"/>
</dbReference>
<protein>
    <recommendedName>
        <fullName evidence="4">tRNA methyltransferase 10 homolog C</fullName>
        <ecNumber evidence="2">2.1.1.218</ecNumber>
        <ecNumber evidence="3">2.1.1.221</ecNumber>
    </recommendedName>
    <alternativeName>
        <fullName evidence="14">Mitochondrial ribonuclease P protein 1</fullName>
    </alternativeName>
    <alternativeName>
        <fullName evidence="13">RNA (guanine-9-)-methyltransferase domain-containing protein 1</fullName>
    </alternativeName>
    <alternativeName>
        <fullName evidence="15">mRNA methyladenosine-N(1)-methyltransferase</fullName>
    </alternativeName>
    <alternativeName>
        <fullName evidence="16">tRNA (adenine(9)-N(1))-methyltransferase</fullName>
    </alternativeName>
    <alternativeName>
        <fullName evidence="12">tRNA (guanine(9)-N(1))-methyltransferase</fullName>
    </alternativeName>
</protein>
<feature type="non-terminal residue" evidence="22">
    <location>
        <position position="445"/>
    </location>
</feature>
<evidence type="ECO:0000256" key="13">
    <source>
        <dbReference type="ARBA" id="ARBA00029803"/>
    </source>
</evidence>
<comment type="catalytic activity">
    <reaction evidence="19">
        <text>an adenosine in mRNA + S-adenosyl-L-methionine = an N(1)-methyladenosine in mRNA + S-adenosyl-L-homocysteine + H(+)</text>
        <dbReference type="Rhea" id="RHEA:55392"/>
        <dbReference type="Rhea" id="RHEA-COMP:12414"/>
        <dbReference type="Rhea" id="RHEA-COMP:12415"/>
        <dbReference type="ChEBI" id="CHEBI:15378"/>
        <dbReference type="ChEBI" id="CHEBI:57856"/>
        <dbReference type="ChEBI" id="CHEBI:59789"/>
        <dbReference type="ChEBI" id="CHEBI:74411"/>
        <dbReference type="ChEBI" id="CHEBI:74491"/>
    </reaction>
</comment>
<dbReference type="GO" id="GO:0005739">
    <property type="term" value="C:mitochondrion"/>
    <property type="evidence" value="ECO:0007669"/>
    <property type="project" value="UniProtKB-SubCell"/>
</dbReference>
<evidence type="ECO:0000256" key="1">
    <source>
        <dbReference type="ARBA" id="ARBA00004173"/>
    </source>
</evidence>
<proteinExistence type="predicted"/>
<dbReference type="GO" id="GO:0070131">
    <property type="term" value="P:positive regulation of mitochondrial translation"/>
    <property type="evidence" value="ECO:0007669"/>
    <property type="project" value="TreeGrafter"/>
</dbReference>
<keyword evidence="5 22" id="KW-0489">Methyltransferase</keyword>
<dbReference type="PANTHER" id="PTHR13563:SF5">
    <property type="entry name" value="TRNA METHYLTRANSFERASE 10 HOMOLOG C"/>
    <property type="match status" value="1"/>
</dbReference>
<dbReference type="GO" id="GO:0005654">
    <property type="term" value="C:nucleoplasm"/>
    <property type="evidence" value="ECO:0007669"/>
    <property type="project" value="TreeGrafter"/>
</dbReference>
<dbReference type="InterPro" id="IPR038459">
    <property type="entry name" value="MT_TRM10-typ_sf"/>
</dbReference>
<dbReference type="Proteomes" id="UP000886611">
    <property type="component" value="Unassembled WGS sequence"/>
</dbReference>
<evidence type="ECO:0000256" key="18">
    <source>
        <dbReference type="ARBA" id="ARBA00048434"/>
    </source>
</evidence>
<keyword evidence="9" id="KW-0809">Transit peptide</keyword>
<organism evidence="22 23">
    <name type="scientific">Polypterus senegalus</name>
    <name type="common">Senegal bichir</name>
    <dbReference type="NCBI Taxonomy" id="55291"/>
    <lineage>
        <taxon>Eukaryota</taxon>
        <taxon>Metazoa</taxon>
        <taxon>Chordata</taxon>
        <taxon>Craniata</taxon>
        <taxon>Vertebrata</taxon>
        <taxon>Euteleostomi</taxon>
        <taxon>Actinopterygii</taxon>
        <taxon>Polypteriformes</taxon>
        <taxon>Polypteridae</taxon>
        <taxon>Polypterus</taxon>
    </lineage>
</organism>
<keyword evidence="11" id="KW-0496">Mitochondrion</keyword>
<evidence type="ECO:0000256" key="11">
    <source>
        <dbReference type="ARBA" id="ARBA00023128"/>
    </source>
</evidence>
<keyword evidence="8" id="KW-0819">tRNA processing</keyword>
<evidence type="ECO:0000256" key="15">
    <source>
        <dbReference type="ARBA" id="ARBA00031759"/>
    </source>
</evidence>
<evidence type="ECO:0000256" key="4">
    <source>
        <dbReference type="ARBA" id="ARBA00014681"/>
    </source>
</evidence>
<dbReference type="EC" id="2.1.1.221" evidence="3"/>
<evidence type="ECO:0000256" key="7">
    <source>
        <dbReference type="ARBA" id="ARBA00022691"/>
    </source>
</evidence>
<dbReference type="GO" id="GO:0160106">
    <property type="term" value="F:tRNA (adenine(9)-N1)-methyltransferase activity"/>
    <property type="evidence" value="ECO:0007669"/>
    <property type="project" value="UniProtKB-EC"/>
</dbReference>
<accession>A0A8X7WV78</accession>
<dbReference type="GO" id="GO:0032259">
    <property type="term" value="P:methylation"/>
    <property type="evidence" value="ECO:0007669"/>
    <property type="project" value="UniProtKB-KW"/>
</dbReference>
<evidence type="ECO:0000256" key="9">
    <source>
        <dbReference type="ARBA" id="ARBA00022946"/>
    </source>
</evidence>
<keyword evidence="7" id="KW-0949">S-adenosyl-L-methionine</keyword>
<name>A0A8X7WV78_POLSE</name>
<dbReference type="Gene3D" id="3.40.1280.30">
    <property type="match status" value="1"/>
</dbReference>
<evidence type="ECO:0000256" key="10">
    <source>
        <dbReference type="ARBA" id="ARBA00023054"/>
    </source>
</evidence>
<evidence type="ECO:0000256" key="19">
    <source>
        <dbReference type="ARBA" id="ARBA00048481"/>
    </source>
</evidence>
<evidence type="ECO:0000256" key="6">
    <source>
        <dbReference type="ARBA" id="ARBA00022679"/>
    </source>
</evidence>
<evidence type="ECO:0000256" key="17">
    <source>
        <dbReference type="ARBA" id="ARBA00048278"/>
    </source>
</evidence>
<comment type="subcellular location">
    <subcellularLocation>
        <location evidence="1">Mitochondrion</location>
    </subcellularLocation>
</comment>
<dbReference type="InterPro" id="IPR025812">
    <property type="entry name" value="Trm10_C_MTase_dom"/>
</dbReference>
<dbReference type="OrthoDB" id="9976048at2759"/>
<keyword evidence="23" id="KW-1185">Reference proteome</keyword>
<dbReference type="EC" id="2.1.1.218" evidence="2"/>
<reference evidence="22 23" key="1">
    <citation type="journal article" date="2021" name="Cell">
        <title>Tracing the genetic footprints of vertebrate landing in non-teleost ray-finned fishes.</title>
        <authorList>
            <person name="Bi X."/>
            <person name="Wang K."/>
            <person name="Yang L."/>
            <person name="Pan H."/>
            <person name="Jiang H."/>
            <person name="Wei Q."/>
            <person name="Fang M."/>
            <person name="Yu H."/>
            <person name="Zhu C."/>
            <person name="Cai Y."/>
            <person name="He Y."/>
            <person name="Gan X."/>
            <person name="Zeng H."/>
            <person name="Yu D."/>
            <person name="Zhu Y."/>
            <person name="Jiang H."/>
            <person name="Qiu Q."/>
            <person name="Yang H."/>
            <person name="Zhang Y.E."/>
            <person name="Wang W."/>
            <person name="Zhu M."/>
            <person name="He S."/>
            <person name="Zhang G."/>
        </authorList>
    </citation>
    <scope>NUCLEOTIDE SEQUENCE [LARGE SCALE GENOMIC DNA]</scope>
    <source>
        <strain evidence="22">Bchr_013</strain>
    </source>
</reference>
<dbReference type="GO" id="GO:0097745">
    <property type="term" value="P:mitochondrial tRNA 5'-end processing"/>
    <property type="evidence" value="ECO:0007669"/>
    <property type="project" value="TreeGrafter"/>
</dbReference>
<evidence type="ECO:0000256" key="8">
    <source>
        <dbReference type="ARBA" id="ARBA00022694"/>
    </source>
</evidence>
<keyword evidence="6" id="KW-0808">Transferase</keyword>
<keyword evidence="10 20" id="KW-0175">Coiled coil</keyword>
<dbReference type="InterPro" id="IPR007356">
    <property type="entry name" value="tRNA_m1G_MeTrfase_euk"/>
</dbReference>
<feature type="non-terminal residue" evidence="22">
    <location>
        <position position="1"/>
    </location>
</feature>
<dbReference type="GO" id="GO:0052905">
    <property type="term" value="F:tRNA (guanosine(9)-N1)-methyltransferase activity"/>
    <property type="evidence" value="ECO:0007669"/>
    <property type="project" value="UniProtKB-EC"/>
</dbReference>
<gene>
    <name evidence="22" type="primary">Trmt10c</name>
    <name evidence="22" type="ORF">GTO96_0013328</name>
</gene>
<dbReference type="GeneID" id="120523485"/>
<comment type="caution">
    <text evidence="22">The sequence shown here is derived from an EMBL/GenBank/DDBJ whole genome shotgun (WGS) entry which is preliminary data.</text>
</comment>
<dbReference type="RefSeq" id="XP_039600762.1">
    <property type="nucleotide sequence ID" value="XM_039744828.1"/>
</dbReference>
<dbReference type="FunFam" id="3.40.1280.30:FF:000003">
    <property type="entry name" value="tRNA methyltransferase 10C, mitochondrial RNase P subunit"/>
    <property type="match status" value="1"/>
</dbReference>
<evidence type="ECO:0000256" key="2">
    <source>
        <dbReference type="ARBA" id="ARBA00012794"/>
    </source>
</evidence>
<dbReference type="PANTHER" id="PTHR13563">
    <property type="entry name" value="TRNA (GUANINE-9-) METHYLTRANSFERASE"/>
    <property type="match status" value="1"/>
</dbReference>
<feature type="coiled-coil region" evidence="20">
    <location>
        <begin position="145"/>
        <end position="175"/>
    </location>
</feature>
<dbReference type="InterPro" id="IPR028564">
    <property type="entry name" value="MT_TRM10-typ"/>
</dbReference>
<evidence type="ECO:0000256" key="5">
    <source>
        <dbReference type="ARBA" id="ARBA00022603"/>
    </source>
</evidence>
<evidence type="ECO:0000256" key="14">
    <source>
        <dbReference type="ARBA" id="ARBA00030623"/>
    </source>
</evidence>
<evidence type="ECO:0000313" key="22">
    <source>
        <dbReference type="EMBL" id="KAG2456635.1"/>
    </source>
</evidence>